<proteinExistence type="predicted"/>
<comment type="caution">
    <text evidence="7">The sequence shown here is derived from an EMBL/GenBank/DDBJ whole genome shotgun (WGS) entry which is preliminary data.</text>
</comment>
<accession>A0ABW3TVL5</accession>
<reference evidence="8" key="1">
    <citation type="journal article" date="2019" name="Int. J. Syst. Evol. Microbiol.">
        <title>The Global Catalogue of Microorganisms (GCM) 10K type strain sequencing project: providing services to taxonomists for standard genome sequencing and annotation.</title>
        <authorList>
            <consortium name="The Broad Institute Genomics Platform"/>
            <consortium name="The Broad Institute Genome Sequencing Center for Infectious Disease"/>
            <person name="Wu L."/>
            <person name="Ma J."/>
        </authorList>
    </citation>
    <scope>NUCLEOTIDE SEQUENCE [LARGE SCALE GENOMIC DNA]</scope>
    <source>
        <strain evidence="8">CCUG 53915</strain>
    </source>
</reference>
<evidence type="ECO:0000256" key="4">
    <source>
        <dbReference type="ARBA" id="ARBA00022989"/>
    </source>
</evidence>
<feature type="transmembrane region" description="Helical" evidence="6">
    <location>
        <begin position="342"/>
        <end position="360"/>
    </location>
</feature>
<feature type="transmembrane region" description="Helical" evidence="6">
    <location>
        <begin position="290"/>
        <end position="321"/>
    </location>
</feature>
<feature type="transmembrane region" description="Helical" evidence="6">
    <location>
        <begin position="439"/>
        <end position="455"/>
    </location>
</feature>
<feature type="transmembrane region" description="Helical" evidence="6">
    <location>
        <begin position="89"/>
        <end position="115"/>
    </location>
</feature>
<keyword evidence="5 6" id="KW-0472">Membrane</keyword>
<evidence type="ECO:0000256" key="5">
    <source>
        <dbReference type="ARBA" id="ARBA00023136"/>
    </source>
</evidence>
<feature type="transmembrane region" description="Helical" evidence="6">
    <location>
        <begin position="366"/>
        <end position="388"/>
    </location>
</feature>
<dbReference type="PANTHER" id="PTHR42770:SF7">
    <property type="entry name" value="MEMBRANE PROTEIN"/>
    <property type="match status" value="1"/>
</dbReference>
<evidence type="ECO:0000256" key="2">
    <source>
        <dbReference type="ARBA" id="ARBA00022475"/>
    </source>
</evidence>
<feature type="transmembrane region" description="Helical" evidence="6">
    <location>
        <begin position="135"/>
        <end position="155"/>
    </location>
</feature>
<gene>
    <name evidence="7" type="ORF">ACFQ38_06695</name>
</gene>
<keyword evidence="2" id="KW-1003">Cell membrane</keyword>
<feature type="transmembrane region" description="Helical" evidence="6">
    <location>
        <begin position="244"/>
        <end position="270"/>
    </location>
</feature>
<name>A0ABW3TVL5_9BACL</name>
<dbReference type="Proteomes" id="UP001597231">
    <property type="component" value="Unassembled WGS sequence"/>
</dbReference>
<feature type="transmembrane region" description="Helical" evidence="6">
    <location>
        <begin position="409"/>
        <end position="427"/>
    </location>
</feature>
<dbReference type="PIRSF" id="PIRSF006060">
    <property type="entry name" value="AA_transporter"/>
    <property type="match status" value="1"/>
</dbReference>
<sequence length="485" mass="53254">MGENRKTLGKALKPHWVWAIALGSSIGWGAFVQPVTWMETAGPLGVMLGFLIGALLMVIIAVSYGFLIKEYPVSGGEFAYAYIGFGRTHAFFGGWFLTLGYICIVALNASAFALMFKFISPTLMNQIYLYEVAGWNVYMTEVLVATISLLLFAYFNIRGAETSGRLQFIFCLVMIGSVVVLALLMGYSPQASISNMNPLFSPQHTTLAAVLSIVAIAPWAFVGFDNVPQVAEEFNFSSQKAFRLIIFALLSAAALYILMIYVTAIAQPWLQLAGEGHIWGTGEAVKTALGSFGMILLIVALSMGIFTGLNGFIVSASRLLFGMSRAKVLPKAFSKLHSKYNTPYISILFTVLIALSAPWFGRAALLWVVDMSSIGVSIAYFYTCFTAYKLFGWSHKDTKAISIAPIKKIIALLGSILSLCFIALLLIPASPAFLGVESRISLLIWTIIGLIFYLIKRREFNKIPEEEMRFLVLGEKHTNENIDKG</sequence>
<dbReference type="RefSeq" id="WP_381480146.1">
    <property type="nucleotide sequence ID" value="NZ_JBHTLT010000031.1"/>
</dbReference>
<comment type="subcellular location">
    <subcellularLocation>
        <location evidence="1">Cell membrane</location>
        <topology evidence="1">Multi-pass membrane protein</topology>
    </subcellularLocation>
</comment>
<feature type="transmembrane region" description="Helical" evidence="6">
    <location>
        <begin position="207"/>
        <end position="224"/>
    </location>
</feature>
<feature type="transmembrane region" description="Helical" evidence="6">
    <location>
        <begin position="44"/>
        <end position="68"/>
    </location>
</feature>
<dbReference type="InterPro" id="IPR050367">
    <property type="entry name" value="APC_superfamily"/>
</dbReference>
<dbReference type="InterPro" id="IPR002293">
    <property type="entry name" value="AA/rel_permease1"/>
</dbReference>
<feature type="transmembrane region" description="Helical" evidence="6">
    <location>
        <begin position="12"/>
        <end position="32"/>
    </location>
</feature>
<feature type="transmembrane region" description="Helical" evidence="6">
    <location>
        <begin position="167"/>
        <end position="187"/>
    </location>
</feature>
<evidence type="ECO:0000313" key="8">
    <source>
        <dbReference type="Proteomes" id="UP001597231"/>
    </source>
</evidence>
<dbReference type="Pfam" id="PF13520">
    <property type="entry name" value="AA_permease_2"/>
    <property type="match status" value="1"/>
</dbReference>
<evidence type="ECO:0000256" key="1">
    <source>
        <dbReference type="ARBA" id="ARBA00004651"/>
    </source>
</evidence>
<keyword evidence="3 6" id="KW-0812">Transmembrane</keyword>
<dbReference type="Gene3D" id="1.20.1740.10">
    <property type="entry name" value="Amino acid/polyamine transporter I"/>
    <property type="match status" value="1"/>
</dbReference>
<organism evidence="7 8">
    <name type="scientific">Sporosarcina contaminans</name>
    <dbReference type="NCBI Taxonomy" id="633403"/>
    <lineage>
        <taxon>Bacteria</taxon>
        <taxon>Bacillati</taxon>
        <taxon>Bacillota</taxon>
        <taxon>Bacilli</taxon>
        <taxon>Bacillales</taxon>
        <taxon>Caryophanaceae</taxon>
        <taxon>Sporosarcina</taxon>
    </lineage>
</organism>
<evidence type="ECO:0000313" key="7">
    <source>
        <dbReference type="EMBL" id="MFD1204785.1"/>
    </source>
</evidence>
<keyword evidence="8" id="KW-1185">Reference proteome</keyword>
<dbReference type="EMBL" id="JBHTLT010000031">
    <property type="protein sequence ID" value="MFD1204785.1"/>
    <property type="molecule type" value="Genomic_DNA"/>
</dbReference>
<keyword evidence="4 6" id="KW-1133">Transmembrane helix</keyword>
<evidence type="ECO:0000256" key="6">
    <source>
        <dbReference type="SAM" id="Phobius"/>
    </source>
</evidence>
<evidence type="ECO:0000256" key="3">
    <source>
        <dbReference type="ARBA" id="ARBA00022692"/>
    </source>
</evidence>
<dbReference type="PANTHER" id="PTHR42770">
    <property type="entry name" value="AMINO ACID TRANSPORTER-RELATED"/>
    <property type="match status" value="1"/>
</dbReference>
<protein>
    <submittedName>
        <fullName evidence="7">APC family permease</fullName>
    </submittedName>
</protein>